<evidence type="ECO:0000313" key="16">
    <source>
        <dbReference type="Proteomes" id="UP001208938"/>
    </source>
</evidence>
<accession>A0ABT3GZ74</accession>
<evidence type="ECO:0000259" key="14">
    <source>
        <dbReference type="PROSITE" id="PS50944"/>
    </source>
</evidence>
<comment type="caution">
    <text evidence="15">The sequence shown here is derived from an EMBL/GenBank/DDBJ whole genome shotgun (WGS) entry which is preliminary data.</text>
</comment>
<dbReference type="InterPro" id="IPR022689">
    <property type="entry name" value="Iron_dep_repressor"/>
</dbReference>
<dbReference type="InterPro" id="IPR036388">
    <property type="entry name" value="WH-like_DNA-bd_sf"/>
</dbReference>
<gene>
    <name evidence="15" type="primary">mntR</name>
    <name evidence="15" type="ORF">OKW52_11320</name>
</gene>
<evidence type="ECO:0000256" key="4">
    <source>
        <dbReference type="ARBA" id="ARBA00022386"/>
    </source>
</evidence>
<dbReference type="InterPro" id="IPR022687">
    <property type="entry name" value="HTH_DTXR"/>
</dbReference>
<dbReference type="PROSITE" id="PS50944">
    <property type="entry name" value="HTH_DTXR"/>
    <property type="match status" value="1"/>
</dbReference>
<dbReference type="PANTHER" id="PTHR33238">
    <property type="entry name" value="IRON (METAL) DEPENDENT REPRESSOR, DTXR FAMILY"/>
    <property type="match status" value="1"/>
</dbReference>
<dbReference type="Gene3D" id="1.10.10.10">
    <property type="entry name" value="Winged helix-like DNA-binding domain superfamily/Winged helix DNA-binding domain"/>
    <property type="match status" value="1"/>
</dbReference>
<evidence type="ECO:0000256" key="8">
    <source>
        <dbReference type="ARBA" id="ARBA00023125"/>
    </source>
</evidence>
<evidence type="ECO:0000256" key="9">
    <source>
        <dbReference type="ARBA" id="ARBA00023159"/>
    </source>
</evidence>
<evidence type="ECO:0000256" key="12">
    <source>
        <dbReference type="ARBA" id="ARBA00025185"/>
    </source>
</evidence>
<protein>
    <recommendedName>
        <fullName evidence="4">Transcriptional regulator MntR</fullName>
    </recommendedName>
    <alternativeName>
        <fullName evidence="13">Manganese transport regulator</fullName>
    </alternativeName>
</protein>
<keyword evidence="5" id="KW-0963">Cytoplasm</keyword>
<dbReference type="InterPro" id="IPR050536">
    <property type="entry name" value="DtxR_MntR_Metal-Reg"/>
</dbReference>
<dbReference type="InterPro" id="IPR036390">
    <property type="entry name" value="WH_DNA-bd_sf"/>
</dbReference>
<evidence type="ECO:0000256" key="1">
    <source>
        <dbReference type="ARBA" id="ARBA00004496"/>
    </source>
</evidence>
<keyword evidence="16" id="KW-1185">Reference proteome</keyword>
<reference evidence="15 16" key="1">
    <citation type="submission" date="2022-10" db="EMBL/GenBank/DDBJ databases">
        <title>Pararhodobacter sp. nov., isolated from marine algae.</title>
        <authorList>
            <person name="Choi B.J."/>
            <person name="Kim J.M."/>
            <person name="Lee J.K."/>
            <person name="Choi D.G."/>
            <person name="Jeon C.O."/>
        </authorList>
    </citation>
    <scope>NUCLEOTIDE SEQUENCE [LARGE SCALE GENOMIC DNA]</scope>
    <source>
        <strain evidence="15 16">ZQ420</strain>
    </source>
</reference>
<dbReference type="SUPFAM" id="SSF46785">
    <property type="entry name" value="Winged helix' DNA-binding domain"/>
    <property type="match status" value="1"/>
</dbReference>
<dbReference type="Pfam" id="PF01325">
    <property type="entry name" value="Fe_dep_repress"/>
    <property type="match status" value="1"/>
</dbReference>
<keyword evidence="6" id="KW-0678">Repressor</keyword>
<dbReference type="InterPro" id="IPR036421">
    <property type="entry name" value="Fe_dep_repressor_sf"/>
</dbReference>
<keyword evidence="10" id="KW-0804">Transcription</keyword>
<sequence>MPEPAPETLPDSAETSDRFAQARTAQSVALLEDYVELIGDLIAEHGEARITDLAQRMGVTHPTVTKAVARLRREGLVTSRPYRGVFLTDSGAALAGKVRARHRTVVSLLVALGVPPETAELDAEGMEHHVSEVTLRAFEAYLARQD</sequence>
<dbReference type="RefSeq" id="WP_264505796.1">
    <property type="nucleotide sequence ID" value="NZ_JAPDFL010000001.1"/>
</dbReference>
<dbReference type="PANTHER" id="PTHR33238:SF11">
    <property type="entry name" value="TRANSCRIPTIONAL REGULATOR MNTR"/>
    <property type="match status" value="1"/>
</dbReference>
<dbReference type="NCBIfam" id="NF008273">
    <property type="entry name" value="PRK11050.1"/>
    <property type="match status" value="1"/>
</dbReference>
<proteinExistence type="inferred from homology"/>
<feature type="domain" description="HTH dtxR-type" evidence="14">
    <location>
        <begin position="28"/>
        <end position="88"/>
    </location>
</feature>
<comment type="subunit">
    <text evidence="3">Homodimer.</text>
</comment>
<keyword evidence="7" id="KW-0805">Transcription regulation</keyword>
<evidence type="ECO:0000256" key="6">
    <source>
        <dbReference type="ARBA" id="ARBA00022491"/>
    </source>
</evidence>
<dbReference type="SMART" id="SM00529">
    <property type="entry name" value="HTH_DTXR"/>
    <property type="match status" value="1"/>
</dbReference>
<evidence type="ECO:0000256" key="7">
    <source>
        <dbReference type="ARBA" id="ARBA00023015"/>
    </source>
</evidence>
<keyword evidence="8" id="KW-0238">DNA-binding</keyword>
<evidence type="ECO:0000256" key="11">
    <source>
        <dbReference type="ARBA" id="ARBA00023211"/>
    </source>
</evidence>
<organism evidence="15 16">
    <name type="scientific">Pararhodobacter zhoushanensis</name>
    <dbReference type="NCBI Taxonomy" id="2479545"/>
    <lineage>
        <taxon>Bacteria</taxon>
        <taxon>Pseudomonadati</taxon>
        <taxon>Pseudomonadota</taxon>
        <taxon>Alphaproteobacteria</taxon>
        <taxon>Rhodobacterales</taxon>
        <taxon>Paracoccaceae</taxon>
        <taxon>Pararhodobacter</taxon>
    </lineage>
</organism>
<name>A0ABT3GZ74_9RHOB</name>
<comment type="subcellular location">
    <subcellularLocation>
        <location evidence="1">Cytoplasm</location>
    </subcellularLocation>
</comment>
<evidence type="ECO:0000256" key="13">
    <source>
        <dbReference type="ARBA" id="ARBA00032593"/>
    </source>
</evidence>
<comment type="function">
    <text evidence="12">In the presence of manganese, represses expression of mntH and mntS. Up-regulates expression of mntP.</text>
</comment>
<dbReference type="EMBL" id="JAPDFL010000001">
    <property type="protein sequence ID" value="MCW1932827.1"/>
    <property type="molecule type" value="Genomic_DNA"/>
</dbReference>
<keyword evidence="11" id="KW-0464">Manganese</keyword>
<evidence type="ECO:0000256" key="10">
    <source>
        <dbReference type="ARBA" id="ARBA00023163"/>
    </source>
</evidence>
<dbReference type="Gene3D" id="1.10.60.10">
    <property type="entry name" value="Iron dependent repressor, metal binding and dimerisation domain"/>
    <property type="match status" value="1"/>
</dbReference>
<evidence type="ECO:0000256" key="5">
    <source>
        <dbReference type="ARBA" id="ARBA00022490"/>
    </source>
</evidence>
<comment type="similarity">
    <text evidence="2">Belongs to the DtxR/MntR family.</text>
</comment>
<evidence type="ECO:0000256" key="2">
    <source>
        <dbReference type="ARBA" id="ARBA00007871"/>
    </source>
</evidence>
<dbReference type="Pfam" id="PF02742">
    <property type="entry name" value="Fe_dep_repr_C"/>
    <property type="match status" value="1"/>
</dbReference>
<evidence type="ECO:0000313" key="15">
    <source>
        <dbReference type="EMBL" id="MCW1932827.1"/>
    </source>
</evidence>
<evidence type="ECO:0000256" key="3">
    <source>
        <dbReference type="ARBA" id="ARBA00011738"/>
    </source>
</evidence>
<dbReference type="Proteomes" id="UP001208938">
    <property type="component" value="Unassembled WGS sequence"/>
</dbReference>
<dbReference type="InterPro" id="IPR001367">
    <property type="entry name" value="Fe_dep_repressor"/>
</dbReference>
<keyword evidence="9" id="KW-0010">Activator</keyword>